<sequence length="133" mass="15513">MGIGVGQERPQQSSRRYVLICRLSTMALMIRCLSILKQQVNFDWQGAYWKLGVQRASSEWRGKHLVNVAYRMLLASLIYMLWKERNSRLFNGNSDSPESDISGYANYKNHLVSLKLKESLQSIVFGRIWRIAW</sequence>
<accession>A0AAV6XEG5</accession>
<protein>
    <recommendedName>
        <fullName evidence="3">Maturase K</fullName>
    </recommendedName>
</protein>
<evidence type="ECO:0008006" key="3">
    <source>
        <dbReference type="Google" id="ProtNLM"/>
    </source>
</evidence>
<dbReference type="Proteomes" id="UP000826271">
    <property type="component" value="Unassembled WGS sequence"/>
</dbReference>
<organism evidence="1 2">
    <name type="scientific">Buddleja alternifolia</name>
    <dbReference type="NCBI Taxonomy" id="168488"/>
    <lineage>
        <taxon>Eukaryota</taxon>
        <taxon>Viridiplantae</taxon>
        <taxon>Streptophyta</taxon>
        <taxon>Embryophyta</taxon>
        <taxon>Tracheophyta</taxon>
        <taxon>Spermatophyta</taxon>
        <taxon>Magnoliopsida</taxon>
        <taxon>eudicotyledons</taxon>
        <taxon>Gunneridae</taxon>
        <taxon>Pentapetalae</taxon>
        <taxon>asterids</taxon>
        <taxon>lamiids</taxon>
        <taxon>Lamiales</taxon>
        <taxon>Scrophulariaceae</taxon>
        <taxon>Buddlejeae</taxon>
        <taxon>Buddleja</taxon>
    </lineage>
</organism>
<keyword evidence="2" id="KW-1185">Reference proteome</keyword>
<gene>
    <name evidence="1" type="ORF">BUALT_Bualt06G0056500</name>
</gene>
<comment type="caution">
    <text evidence="1">The sequence shown here is derived from an EMBL/GenBank/DDBJ whole genome shotgun (WGS) entry which is preliminary data.</text>
</comment>
<proteinExistence type="predicted"/>
<evidence type="ECO:0000313" key="1">
    <source>
        <dbReference type="EMBL" id="KAG8380823.1"/>
    </source>
</evidence>
<reference evidence="1" key="1">
    <citation type="submission" date="2019-10" db="EMBL/GenBank/DDBJ databases">
        <authorList>
            <person name="Zhang R."/>
            <person name="Pan Y."/>
            <person name="Wang J."/>
            <person name="Ma R."/>
            <person name="Yu S."/>
        </authorList>
    </citation>
    <scope>NUCLEOTIDE SEQUENCE</scope>
    <source>
        <strain evidence="1">LA-IB0</strain>
        <tissue evidence="1">Leaf</tissue>
    </source>
</reference>
<dbReference type="AlphaFoldDB" id="A0AAV6XEG5"/>
<name>A0AAV6XEG5_9LAMI</name>
<dbReference type="EMBL" id="WHWC01000006">
    <property type="protein sequence ID" value="KAG8380823.1"/>
    <property type="molecule type" value="Genomic_DNA"/>
</dbReference>
<evidence type="ECO:0000313" key="2">
    <source>
        <dbReference type="Proteomes" id="UP000826271"/>
    </source>
</evidence>